<accession>A0ABQ4S989</accession>
<evidence type="ECO:0000256" key="5">
    <source>
        <dbReference type="SAM" id="Phobius"/>
    </source>
</evidence>
<feature type="domain" description="O-antigen ligase-related" evidence="6">
    <location>
        <begin position="201"/>
        <end position="360"/>
    </location>
</feature>
<keyword evidence="3 5" id="KW-1133">Transmembrane helix</keyword>
<dbReference type="Proteomes" id="UP001055153">
    <property type="component" value="Unassembled WGS sequence"/>
</dbReference>
<feature type="transmembrane region" description="Helical" evidence="5">
    <location>
        <begin position="385"/>
        <end position="405"/>
    </location>
</feature>
<dbReference type="InterPro" id="IPR007016">
    <property type="entry name" value="O-antigen_ligase-rel_domated"/>
</dbReference>
<dbReference type="Pfam" id="PF04932">
    <property type="entry name" value="Wzy_C"/>
    <property type="match status" value="1"/>
</dbReference>
<reference evidence="7" key="1">
    <citation type="journal article" date="2021" name="Front. Microbiol.">
        <title>Comprehensive Comparative Genomics and Phenotyping of Methylobacterium Species.</title>
        <authorList>
            <person name="Alessa O."/>
            <person name="Ogura Y."/>
            <person name="Fujitani Y."/>
            <person name="Takami H."/>
            <person name="Hayashi T."/>
            <person name="Sahin N."/>
            <person name="Tani A."/>
        </authorList>
    </citation>
    <scope>NUCLEOTIDE SEQUENCE</scope>
    <source>
        <strain evidence="7">DSM 17168</strain>
    </source>
</reference>
<comment type="subcellular location">
    <subcellularLocation>
        <location evidence="1">Membrane</location>
        <topology evidence="1">Multi-pass membrane protein</topology>
    </subcellularLocation>
</comment>
<evidence type="ECO:0000256" key="2">
    <source>
        <dbReference type="ARBA" id="ARBA00022692"/>
    </source>
</evidence>
<evidence type="ECO:0000256" key="3">
    <source>
        <dbReference type="ARBA" id="ARBA00022989"/>
    </source>
</evidence>
<feature type="transmembrane region" description="Helical" evidence="5">
    <location>
        <begin position="134"/>
        <end position="154"/>
    </location>
</feature>
<protein>
    <recommendedName>
        <fullName evidence="6">O-antigen ligase-related domain-containing protein</fullName>
    </recommendedName>
</protein>
<feature type="transmembrane region" description="Helical" evidence="5">
    <location>
        <begin position="105"/>
        <end position="122"/>
    </location>
</feature>
<evidence type="ECO:0000256" key="1">
    <source>
        <dbReference type="ARBA" id="ARBA00004141"/>
    </source>
</evidence>
<keyword evidence="8" id="KW-1185">Reference proteome</keyword>
<proteinExistence type="predicted"/>
<name>A0ABQ4S989_9HYPH</name>
<feature type="transmembrane region" description="Helical" evidence="5">
    <location>
        <begin position="237"/>
        <end position="254"/>
    </location>
</feature>
<feature type="transmembrane region" description="Helical" evidence="5">
    <location>
        <begin position="347"/>
        <end position="373"/>
    </location>
</feature>
<reference evidence="7" key="2">
    <citation type="submission" date="2021-08" db="EMBL/GenBank/DDBJ databases">
        <authorList>
            <person name="Tani A."/>
            <person name="Ola A."/>
            <person name="Ogura Y."/>
            <person name="Katsura K."/>
            <person name="Hayashi T."/>
        </authorList>
    </citation>
    <scope>NUCLEOTIDE SEQUENCE</scope>
    <source>
        <strain evidence="7">DSM 17168</strain>
    </source>
</reference>
<evidence type="ECO:0000259" key="6">
    <source>
        <dbReference type="Pfam" id="PF04932"/>
    </source>
</evidence>
<feature type="transmembrane region" description="Helical" evidence="5">
    <location>
        <begin position="67"/>
        <end position="85"/>
    </location>
</feature>
<gene>
    <name evidence="7" type="ORF">GMJLKIPL_1689</name>
</gene>
<comment type="caution">
    <text evidence="7">The sequence shown here is derived from an EMBL/GenBank/DDBJ whole genome shotgun (WGS) entry which is preliminary data.</text>
</comment>
<feature type="transmembrane region" description="Helical" evidence="5">
    <location>
        <begin position="39"/>
        <end position="60"/>
    </location>
</feature>
<evidence type="ECO:0000313" key="8">
    <source>
        <dbReference type="Proteomes" id="UP001055153"/>
    </source>
</evidence>
<evidence type="ECO:0000256" key="4">
    <source>
        <dbReference type="ARBA" id="ARBA00023136"/>
    </source>
</evidence>
<feature type="transmembrane region" description="Helical" evidence="5">
    <location>
        <begin position="417"/>
        <end position="440"/>
    </location>
</feature>
<dbReference type="RefSeq" id="WP_238234653.1">
    <property type="nucleotide sequence ID" value="NZ_BPQQ01000018.1"/>
</dbReference>
<dbReference type="EMBL" id="BPQQ01000018">
    <property type="protein sequence ID" value="GJD99771.1"/>
    <property type="molecule type" value="Genomic_DNA"/>
</dbReference>
<keyword evidence="4 5" id="KW-0472">Membrane</keyword>
<organism evidence="7 8">
    <name type="scientific">Methylobacterium isbiliense</name>
    <dbReference type="NCBI Taxonomy" id="315478"/>
    <lineage>
        <taxon>Bacteria</taxon>
        <taxon>Pseudomonadati</taxon>
        <taxon>Pseudomonadota</taxon>
        <taxon>Alphaproteobacteria</taxon>
        <taxon>Hyphomicrobiales</taxon>
        <taxon>Methylobacteriaceae</taxon>
        <taxon>Methylobacterium</taxon>
    </lineage>
</organism>
<sequence length="459" mass="49266">MIGSPYGVTAQAPLASPHDTYLRLLAGTLAGYAILGRGFAAVGVPPLFIGEAVLALGLIVLMRTRCWFAMLGTPASVLLAVLILWGVIRTVPFIGVHGVDALRDSVVLVYGLFAFIVVAILLEEPRRLAWIVRAYGGLAWVYGLTGGLLFVASITSAEFVQIPNSEIRLPYVRAGEAASHLAGAAVFTLVGLRASTPLWCTLLIANMALVTLSRAAMLTCLVPVMLAAVLSGQLRRFLPAVLLGLSLLAAAAALDLRVPLPGGRDLGAAQIVEGLESVVGSSSASNFEGTKQFRLNWWATIRNYTFHGPYFWTGKGFGANLAMEDGYQGSEPGESKLRSPHNGHMTILARAGVPGLALWLGLLAVWFGMLLYHAAVASRRRQARWVSLFLWLTCYGAAILINASFDVALEGPMIGIWFWSLFGLGIGATMIYRAGLAWVLDDDPHRQRWSGTKVRLLPS</sequence>
<feature type="transmembrane region" description="Helical" evidence="5">
    <location>
        <begin position="203"/>
        <end position="230"/>
    </location>
</feature>
<keyword evidence="2 5" id="KW-0812">Transmembrane</keyword>
<evidence type="ECO:0000313" key="7">
    <source>
        <dbReference type="EMBL" id="GJD99771.1"/>
    </source>
</evidence>